<evidence type="ECO:0000313" key="3">
    <source>
        <dbReference type="Proteomes" id="UP000290572"/>
    </source>
</evidence>
<keyword evidence="3" id="KW-1185">Reference proteome</keyword>
<comment type="caution">
    <text evidence="2">The sequence shown here is derived from an EMBL/GenBank/DDBJ whole genome shotgun (WGS) entry which is preliminary data.</text>
</comment>
<accession>A0A498NUI1</accession>
<dbReference type="AlphaFoldDB" id="A0A498NUI1"/>
<sequence length="96" mass="10570">MRQIIAIKEAIATNGDLNGGGNEVTHPLAHAGLDSVFRYSYLFISLSDLSFLYSLYQLPRCLLVKVAQELKASSSRPATKRETDKSKQLKSLARSA</sequence>
<protein>
    <submittedName>
        <fullName evidence="2">Uncharacterized protein</fullName>
    </submittedName>
</protein>
<gene>
    <name evidence="2" type="ORF">ROHU_014443</name>
</gene>
<organism evidence="2 3">
    <name type="scientific">Labeo rohita</name>
    <name type="common">Indian major carp</name>
    <name type="synonym">Cyprinus rohita</name>
    <dbReference type="NCBI Taxonomy" id="84645"/>
    <lineage>
        <taxon>Eukaryota</taxon>
        <taxon>Metazoa</taxon>
        <taxon>Chordata</taxon>
        <taxon>Craniata</taxon>
        <taxon>Vertebrata</taxon>
        <taxon>Euteleostomi</taxon>
        <taxon>Actinopterygii</taxon>
        <taxon>Neopterygii</taxon>
        <taxon>Teleostei</taxon>
        <taxon>Ostariophysi</taxon>
        <taxon>Cypriniformes</taxon>
        <taxon>Cyprinidae</taxon>
        <taxon>Labeoninae</taxon>
        <taxon>Labeonini</taxon>
        <taxon>Labeo</taxon>
    </lineage>
</organism>
<feature type="region of interest" description="Disordered" evidence="1">
    <location>
        <begin position="71"/>
        <end position="96"/>
    </location>
</feature>
<dbReference type="EMBL" id="QBIY01011129">
    <property type="protein sequence ID" value="RXN35204.1"/>
    <property type="molecule type" value="Genomic_DNA"/>
</dbReference>
<name>A0A498NUI1_LABRO</name>
<evidence type="ECO:0000313" key="2">
    <source>
        <dbReference type="EMBL" id="RXN35204.1"/>
    </source>
</evidence>
<reference evidence="2 3" key="1">
    <citation type="submission" date="2018-03" db="EMBL/GenBank/DDBJ databases">
        <title>Draft genome sequence of Rohu Carp (Labeo rohita).</title>
        <authorList>
            <person name="Das P."/>
            <person name="Kushwaha B."/>
            <person name="Joshi C.G."/>
            <person name="Kumar D."/>
            <person name="Nagpure N.S."/>
            <person name="Sahoo L."/>
            <person name="Das S.P."/>
            <person name="Bit A."/>
            <person name="Patnaik S."/>
            <person name="Meher P.K."/>
            <person name="Jayasankar P."/>
            <person name="Koringa P.G."/>
            <person name="Patel N.V."/>
            <person name="Hinsu A.T."/>
            <person name="Kumar R."/>
            <person name="Pandey M."/>
            <person name="Agarwal S."/>
            <person name="Srivastava S."/>
            <person name="Singh M."/>
            <person name="Iquebal M.A."/>
            <person name="Jaiswal S."/>
            <person name="Angadi U.B."/>
            <person name="Kumar N."/>
            <person name="Raza M."/>
            <person name="Shah T.M."/>
            <person name="Rai A."/>
            <person name="Jena J.K."/>
        </authorList>
    </citation>
    <scope>NUCLEOTIDE SEQUENCE [LARGE SCALE GENOMIC DNA]</scope>
    <source>
        <strain evidence="2">DASCIFA01</strain>
        <tissue evidence="2">Testis</tissue>
    </source>
</reference>
<dbReference type="Proteomes" id="UP000290572">
    <property type="component" value="Unassembled WGS sequence"/>
</dbReference>
<proteinExistence type="predicted"/>
<evidence type="ECO:0000256" key="1">
    <source>
        <dbReference type="SAM" id="MobiDB-lite"/>
    </source>
</evidence>